<name>Q9S1L3_STRNE</name>
<protein>
    <submittedName>
        <fullName evidence="1">SpcG</fullName>
    </submittedName>
</protein>
<reference evidence="1" key="1">
    <citation type="submission" date="1999-07" db="EMBL/GenBank/DDBJ databases">
        <title>The spectinomycin biosynthesis gene cluster of Streptomyces flavopersicus.</title>
        <authorList>
            <person name="Stumpp T.V.M."/>
            <person name="Lyutzkanova D."/>
            <person name="Altenbuchner J."/>
        </authorList>
    </citation>
    <scope>NUCLEOTIDE SEQUENCE</scope>
    <source>
        <strain evidence="1">NRRL 2820</strain>
    </source>
</reference>
<organism evidence="1">
    <name type="scientific">Streptomyces netropsis</name>
    <name type="common">Streptoverticillium netropsis</name>
    <dbReference type="NCBI Taxonomy" id="55404"/>
    <lineage>
        <taxon>Bacteria</taxon>
        <taxon>Bacillati</taxon>
        <taxon>Actinomycetota</taxon>
        <taxon>Actinomycetes</taxon>
        <taxon>Kitasatosporales</taxon>
        <taxon>Streptomycetaceae</taxon>
        <taxon>Streptomyces</taxon>
    </lineage>
</organism>
<evidence type="ECO:0000313" key="1">
    <source>
        <dbReference type="EMBL" id="AAD45552.1"/>
    </source>
</evidence>
<gene>
    <name evidence="1" type="primary">spcG</name>
</gene>
<dbReference type="AlphaFoldDB" id="Q9S1L3"/>
<accession>Q9S1L3</accession>
<sequence>MTELTPTEDRCPLEAEHGSYHWGNSLELMKGIPDASVDAVVCSPPFEGDALISDEGRRGDAFVAWIEPFFRQFQRVLRPAGCVAFELGGIWLSDAPGKAVQHASALRALVASGWRLVQDFYYYNPQLLQPQPGGPPRAADSVTPVWVMARTHDVHYDVEALRRGDRRSVVRGNLLEFDSSGPWDQAYEKALARQRLEPYGDRWPTAVPELFIELLTRPRWTGPRPGSPAPGATCFAAERLRRRWIGVERDRGLEQHVRAMFAAGRDEPSVLA</sequence>
<dbReference type="SUPFAM" id="SSF53335">
    <property type="entry name" value="S-adenosyl-L-methionine-dependent methyltransferases"/>
    <property type="match status" value="1"/>
</dbReference>
<dbReference type="EMBL" id="U70376">
    <property type="protein sequence ID" value="AAD45552.1"/>
    <property type="molecule type" value="Genomic_DNA"/>
</dbReference>
<dbReference type="Gene3D" id="3.40.50.150">
    <property type="entry name" value="Vaccinia Virus protein VP39"/>
    <property type="match status" value="1"/>
</dbReference>
<proteinExistence type="predicted"/>
<dbReference type="InterPro" id="IPR029063">
    <property type="entry name" value="SAM-dependent_MTases_sf"/>
</dbReference>